<keyword evidence="7" id="KW-1185">Reference proteome</keyword>
<protein>
    <submittedName>
        <fullName evidence="6">Uncharacterized protein</fullName>
    </submittedName>
</protein>
<evidence type="ECO:0000256" key="1">
    <source>
        <dbReference type="ARBA" id="ARBA00004141"/>
    </source>
</evidence>
<keyword evidence="2 5" id="KW-0812">Transmembrane</keyword>
<evidence type="ECO:0000313" key="6">
    <source>
        <dbReference type="EMBL" id="EHK24081.1"/>
    </source>
</evidence>
<dbReference type="Gene3D" id="1.20.58.340">
    <property type="entry name" value="Magnesium transport protein CorA, transmembrane region"/>
    <property type="match status" value="1"/>
</dbReference>
<organism evidence="6 7">
    <name type="scientific">Hypocrea virens (strain Gv29-8 / FGSC 10586)</name>
    <name type="common">Gliocladium virens</name>
    <name type="synonym">Trichoderma virens</name>
    <dbReference type="NCBI Taxonomy" id="413071"/>
    <lineage>
        <taxon>Eukaryota</taxon>
        <taxon>Fungi</taxon>
        <taxon>Dikarya</taxon>
        <taxon>Ascomycota</taxon>
        <taxon>Pezizomycotina</taxon>
        <taxon>Sordariomycetes</taxon>
        <taxon>Hypocreomycetidae</taxon>
        <taxon>Hypocreales</taxon>
        <taxon>Hypocreaceae</taxon>
        <taxon>Trichoderma</taxon>
    </lineage>
</organism>
<dbReference type="GeneID" id="25796983"/>
<evidence type="ECO:0000313" key="7">
    <source>
        <dbReference type="Proteomes" id="UP000007115"/>
    </source>
</evidence>
<name>G9MQG0_HYPVG</name>
<dbReference type="eggNOG" id="ENOG502SJAG">
    <property type="taxonomic scope" value="Eukaryota"/>
</dbReference>
<dbReference type="STRING" id="413071.G9MQG0"/>
<evidence type="ECO:0000256" key="3">
    <source>
        <dbReference type="ARBA" id="ARBA00022989"/>
    </source>
</evidence>
<gene>
    <name evidence="6" type="ORF">TRIVIDRAFT_67711</name>
</gene>
<comment type="subcellular location">
    <subcellularLocation>
        <location evidence="1">Membrane</location>
        <topology evidence="1">Multi-pass membrane protein</topology>
    </subcellularLocation>
</comment>
<comment type="caution">
    <text evidence="6">The sequence shown here is derived from an EMBL/GenBank/DDBJ whole genome shotgun (WGS) entry which is preliminary data.</text>
</comment>
<reference evidence="6 7" key="1">
    <citation type="journal article" date="2011" name="Genome Biol.">
        <title>Comparative genome sequence analysis underscores mycoparasitism as the ancestral life style of Trichoderma.</title>
        <authorList>
            <person name="Kubicek C.P."/>
            <person name="Herrera-Estrella A."/>
            <person name="Seidl-Seiboth V."/>
            <person name="Martinez D.A."/>
            <person name="Druzhinina I.S."/>
            <person name="Thon M."/>
            <person name="Zeilinger S."/>
            <person name="Casas-Flores S."/>
            <person name="Horwitz B.A."/>
            <person name="Mukherjee P.K."/>
            <person name="Mukherjee M."/>
            <person name="Kredics L."/>
            <person name="Alcaraz L.D."/>
            <person name="Aerts A."/>
            <person name="Antal Z."/>
            <person name="Atanasova L."/>
            <person name="Cervantes-Badillo M.G."/>
            <person name="Challacombe J."/>
            <person name="Chertkov O."/>
            <person name="McCluskey K."/>
            <person name="Coulpier F."/>
            <person name="Deshpande N."/>
            <person name="von Doehren H."/>
            <person name="Ebbole D.J."/>
            <person name="Esquivel-Naranjo E.U."/>
            <person name="Fekete E."/>
            <person name="Flipphi M."/>
            <person name="Glaser F."/>
            <person name="Gomez-Rodriguez E.Y."/>
            <person name="Gruber S."/>
            <person name="Han C."/>
            <person name="Henrissat B."/>
            <person name="Hermosa R."/>
            <person name="Hernandez-Onate M."/>
            <person name="Karaffa L."/>
            <person name="Kosti I."/>
            <person name="Le Crom S."/>
            <person name="Lindquist E."/>
            <person name="Lucas S."/>
            <person name="Luebeck M."/>
            <person name="Luebeck P.S."/>
            <person name="Margeot A."/>
            <person name="Metz B."/>
            <person name="Misra M."/>
            <person name="Nevalainen H."/>
            <person name="Omann M."/>
            <person name="Packer N."/>
            <person name="Perrone G."/>
            <person name="Uresti-Rivera E.E."/>
            <person name="Salamov A."/>
            <person name="Schmoll M."/>
            <person name="Seiboth B."/>
            <person name="Shapiro H."/>
            <person name="Sukno S."/>
            <person name="Tamayo-Ramos J.A."/>
            <person name="Tisch D."/>
            <person name="Wiest A."/>
            <person name="Wilkinson H.H."/>
            <person name="Zhang M."/>
            <person name="Coutinho P.M."/>
            <person name="Kenerley C.M."/>
            <person name="Monte E."/>
            <person name="Baker S.E."/>
            <person name="Grigoriev I.V."/>
        </authorList>
    </citation>
    <scope>NUCLEOTIDE SEQUENCE [LARGE SCALE GENOMIC DNA]</scope>
    <source>
        <strain evidence="7">Gv29-8 / FGSC 10586</strain>
    </source>
</reference>
<proteinExistence type="predicted"/>
<dbReference type="RefSeq" id="XP_013958279.1">
    <property type="nucleotide sequence ID" value="XM_014102804.1"/>
</dbReference>
<evidence type="ECO:0000256" key="4">
    <source>
        <dbReference type="ARBA" id="ARBA00023136"/>
    </source>
</evidence>
<dbReference type="AlphaFoldDB" id="G9MQG0"/>
<feature type="transmembrane region" description="Helical" evidence="5">
    <location>
        <begin position="507"/>
        <end position="530"/>
    </location>
</feature>
<keyword evidence="4 5" id="KW-0472">Membrane</keyword>
<dbReference type="Pfam" id="PF01544">
    <property type="entry name" value="CorA"/>
    <property type="match status" value="1"/>
</dbReference>
<dbReference type="InterPro" id="IPR002523">
    <property type="entry name" value="MgTranspt_CorA/ZnTranspt_ZntB"/>
</dbReference>
<dbReference type="Proteomes" id="UP000007115">
    <property type="component" value="Unassembled WGS sequence"/>
</dbReference>
<evidence type="ECO:0000256" key="2">
    <source>
        <dbReference type="ARBA" id="ARBA00022692"/>
    </source>
</evidence>
<dbReference type="InParanoid" id="G9MQG0"/>
<sequence length="547" mass="62013">MKHIKVHAAAAVKYAKLVSEFSNLPDGRGANHALLARFFGRLLSHASSSTIICHQEERFALAYTFDKAVDERSAQSETIWALSSAIEYESCFDFVDKTSSETSKSLGRLLFLRGFPSAEWLSLIGAKYKIDSEIFMRFLHFKPAKESTVNYSLPALPTATWNILELPIITIGERKVLPGVVHQAEVDSMRKEASSKVQEHHDHLRGYDIAVASSIVRDVAIIDHSCFALEQRIWICQQPLRRKDTEDVQWTVVVWTDAGHRPSIQSILDLKVLPEAFQTEATSLAPVIDYKPGTGLKAQKYTSHGYEHPIRGAEAASQLCVGYGRTLYTNVMATDPLYALTEVFNITTASLNQYLNLVEHKLAGFTDDEHYDNFDMLSNLRYSKDILYRQQRQLEQVNAWLKLYQLHGGIGWRTTSQEDPKAAQALISVVQRYEYLQTRVKTLQAQCQDAISSLMNSINLKEIKNSYEQSKRIGKLTFLAFVFAPMSFTTSFFAMDIGLKNLSLKTWVIVTIVLVGITFVPLVFDVMSWIKSLSRKLRNMLEKARYL</sequence>
<evidence type="ECO:0000256" key="5">
    <source>
        <dbReference type="SAM" id="Phobius"/>
    </source>
</evidence>
<dbReference type="InterPro" id="IPR045863">
    <property type="entry name" value="CorA_TM1_TM2"/>
</dbReference>
<dbReference type="GO" id="GO:0046873">
    <property type="term" value="F:metal ion transmembrane transporter activity"/>
    <property type="evidence" value="ECO:0007669"/>
    <property type="project" value="InterPro"/>
</dbReference>
<feature type="transmembrane region" description="Helical" evidence="5">
    <location>
        <begin position="476"/>
        <end position="495"/>
    </location>
</feature>
<dbReference type="SUPFAM" id="SSF144083">
    <property type="entry name" value="Magnesium transport protein CorA, transmembrane region"/>
    <property type="match status" value="1"/>
</dbReference>
<dbReference type="HOGENOM" id="CLU_023638_1_0_1"/>
<keyword evidence="3 5" id="KW-1133">Transmembrane helix</keyword>
<dbReference type="VEuPathDB" id="FungiDB:TRIVIDRAFT_67711"/>
<dbReference type="GO" id="GO:0016020">
    <property type="term" value="C:membrane"/>
    <property type="evidence" value="ECO:0007669"/>
    <property type="project" value="UniProtKB-SubCell"/>
</dbReference>
<dbReference type="EMBL" id="ABDF02000005">
    <property type="protein sequence ID" value="EHK24081.1"/>
    <property type="molecule type" value="Genomic_DNA"/>
</dbReference>
<dbReference type="OrthoDB" id="3231000at2759"/>
<accession>G9MQG0</accession>